<name>A0A3Q3VSX1_MOLML</name>
<reference evidence="8" key="2">
    <citation type="submission" date="2025-09" db="UniProtKB">
        <authorList>
            <consortium name="Ensembl"/>
        </authorList>
    </citation>
    <scope>IDENTIFICATION</scope>
</reference>
<evidence type="ECO:0000259" key="6">
    <source>
        <dbReference type="PROSITE" id="PS51192"/>
    </source>
</evidence>
<dbReference type="GO" id="GO:0004386">
    <property type="term" value="F:helicase activity"/>
    <property type="evidence" value="ECO:0007669"/>
    <property type="project" value="UniProtKB-KW"/>
</dbReference>
<dbReference type="GO" id="GO:0005524">
    <property type="term" value="F:ATP binding"/>
    <property type="evidence" value="ECO:0007669"/>
    <property type="project" value="InterPro"/>
</dbReference>
<keyword evidence="9" id="KW-1185">Reference proteome</keyword>
<dbReference type="InterPro" id="IPR000330">
    <property type="entry name" value="SNF2_N"/>
</dbReference>
<keyword evidence="3" id="KW-0547">Nucleotide-binding</keyword>
<keyword evidence="4" id="KW-0539">Nucleus</keyword>
<dbReference type="STRING" id="94237.ENSMMOP00000001697"/>
<keyword evidence="2" id="KW-0378">Hydrolase</keyword>
<dbReference type="GO" id="GO:0005634">
    <property type="term" value="C:nucleus"/>
    <property type="evidence" value="ECO:0007669"/>
    <property type="project" value="UniProtKB-SubCell"/>
</dbReference>
<proteinExistence type="predicted"/>
<dbReference type="Gene3D" id="3.40.50.300">
    <property type="entry name" value="P-loop containing nucleotide triphosphate hydrolases"/>
    <property type="match status" value="1"/>
</dbReference>
<keyword evidence="3" id="KW-0347">Helicase</keyword>
<feature type="compositionally biased region" description="Basic and acidic residues" evidence="5">
    <location>
        <begin position="920"/>
        <end position="931"/>
    </location>
</feature>
<evidence type="ECO:0000313" key="9">
    <source>
        <dbReference type="Proteomes" id="UP000261620"/>
    </source>
</evidence>
<dbReference type="Gene3D" id="3.40.50.10810">
    <property type="entry name" value="Tandem AAA-ATPase domain"/>
    <property type="match status" value="1"/>
</dbReference>
<dbReference type="InterPro" id="IPR001650">
    <property type="entry name" value="Helicase_C-like"/>
</dbReference>
<evidence type="ECO:0000256" key="3">
    <source>
        <dbReference type="ARBA" id="ARBA00022806"/>
    </source>
</evidence>
<dbReference type="SMART" id="SM00487">
    <property type="entry name" value="DEXDc"/>
    <property type="match status" value="1"/>
</dbReference>
<evidence type="ECO:0000259" key="7">
    <source>
        <dbReference type="PROSITE" id="PS51194"/>
    </source>
</evidence>
<dbReference type="Ensembl" id="ENSMMOT00000001729.1">
    <property type="protein sequence ID" value="ENSMMOP00000001697.1"/>
    <property type="gene ID" value="ENSMMOG00000001419.1"/>
</dbReference>
<feature type="compositionally biased region" description="Basic and acidic residues" evidence="5">
    <location>
        <begin position="823"/>
        <end position="835"/>
    </location>
</feature>
<feature type="compositionally biased region" description="Basic and acidic residues" evidence="5">
    <location>
        <begin position="687"/>
        <end position="718"/>
    </location>
</feature>
<evidence type="ECO:0000256" key="4">
    <source>
        <dbReference type="ARBA" id="ARBA00023242"/>
    </source>
</evidence>
<protein>
    <submittedName>
        <fullName evidence="8">Uncharacterized protein</fullName>
    </submittedName>
</protein>
<dbReference type="SUPFAM" id="SSF52540">
    <property type="entry name" value="P-loop containing nucleoside triphosphate hydrolases"/>
    <property type="match status" value="2"/>
</dbReference>
<dbReference type="InterPro" id="IPR014001">
    <property type="entry name" value="Helicase_ATP-bd"/>
</dbReference>
<dbReference type="Pfam" id="PF00271">
    <property type="entry name" value="Helicase_C"/>
    <property type="match status" value="1"/>
</dbReference>
<dbReference type="CDD" id="cd18793">
    <property type="entry name" value="SF2_C_SNF"/>
    <property type="match status" value="1"/>
</dbReference>
<dbReference type="CDD" id="cd18005">
    <property type="entry name" value="DEXHc_ERCC6L2"/>
    <property type="match status" value="1"/>
</dbReference>
<keyword evidence="3" id="KW-0067">ATP-binding</keyword>
<feature type="region of interest" description="Disordered" evidence="5">
    <location>
        <begin position="775"/>
        <end position="883"/>
    </location>
</feature>
<dbReference type="GO" id="GO:0016787">
    <property type="term" value="F:hydrolase activity"/>
    <property type="evidence" value="ECO:0007669"/>
    <property type="project" value="UniProtKB-KW"/>
</dbReference>
<dbReference type="FunFam" id="3.40.50.10810:FF:000019">
    <property type="entry name" value="DNA excision repair protein ERCC-6-like 2 isoform X1"/>
    <property type="match status" value="1"/>
</dbReference>
<dbReference type="Pfam" id="PF00176">
    <property type="entry name" value="SNF2-rel_dom"/>
    <property type="match status" value="1"/>
</dbReference>
<dbReference type="InterPro" id="IPR058052">
    <property type="entry name" value="DEXHc_ERCC6L2"/>
</dbReference>
<organism evidence="8 9">
    <name type="scientific">Mola mola</name>
    <name type="common">Ocean sunfish</name>
    <name type="synonym">Tetraodon mola</name>
    <dbReference type="NCBI Taxonomy" id="94237"/>
    <lineage>
        <taxon>Eukaryota</taxon>
        <taxon>Metazoa</taxon>
        <taxon>Chordata</taxon>
        <taxon>Craniata</taxon>
        <taxon>Vertebrata</taxon>
        <taxon>Euteleostomi</taxon>
        <taxon>Actinopterygii</taxon>
        <taxon>Neopterygii</taxon>
        <taxon>Teleostei</taxon>
        <taxon>Neoteleostei</taxon>
        <taxon>Acanthomorphata</taxon>
        <taxon>Eupercaria</taxon>
        <taxon>Tetraodontiformes</taxon>
        <taxon>Molidae</taxon>
        <taxon>Mola</taxon>
    </lineage>
</organism>
<dbReference type="SMART" id="SM00490">
    <property type="entry name" value="HELICc"/>
    <property type="match status" value="1"/>
</dbReference>
<feature type="region of interest" description="Disordered" evidence="5">
    <location>
        <begin position="687"/>
        <end position="758"/>
    </location>
</feature>
<dbReference type="PROSITE" id="PS51192">
    <property type="entry name" value="HELICASE_ATP_BIND_1"/>
    <property type="match status" value="1"/>
</dbReference>
<evidence type="ECO:0000256" key="5">
    <source>
        <dbReference type="SAM" id="MobiDB-lite"/>
    </source>
</evidence>
<dbReference type="AlphaFoldDB" id="A0A3Q3VSX1"/>
<reference evidence="8" key="1">
    <citation type="submission" date="2025-08" db="UniProtKB">
        <authorList>
            <consortium name="Ensembl"/>
        </authorList>
    </citation>
    <scope>IDENTIFICATION</scope>
</reference>
<comment type="subcellular location">
    <subcellularLocation>
        <location evidence="1">Nucleus</location>
    </subcellularLocation>
</comment>
<evidence type="ECO:0000256" key="1">
    <source>
        <dbReference type="ARBA" id="ARBA00004123"/>
    </source>
</evidence>
<dbReference type="InterPro" id="IPR049730">
    <property type="entry name" value="SNF2/RAD54-like_C"/>
</dbReference>
<feature type="domain" description="Helicase ATP-binding" evidence="6">
    <location>
        <begin position="124"/>
        <end position="308"/>
    </location>
</feature>
<feature type="compositionally biased region" description="Basic and acidic residues" evidence="5">
    <location>
        <begin position="856"/>
        <end position="877"/>
    </location>
</feature>
<dbReference type="Proteomes" id="UP000261620">
    <property type="component" value="Unplaced"/>
</dbReference>
<dbReference type="OMA" id="WISEKTT"/>
<evidence type="ECO:0000256" key="2">
    <source>
        <dbReference type="ARBA" id="ARBA00022801"/>
    </source>
</evidence>
<dbReference type="InterPro" id="IPR050496">
    <property type="entry name" value="SNF2_RAD54_helicase_repair"/>
</dbReference>
<dbReference type="PROSITE" id="PS51194">
    <property type="entry name" value="HELICASE_CTER"/>
    <property type="match status" value="1"/>
</dbReference>
<feature type="region of interest" description="Disordered" evidence="5">
    <location>
        <begin position="914"/>
        <end position="948"/>
    </location>
</feature>
<feature type="domain" description="Helicase C-terminal" evidence="7">
    <location>
        <begin position="500"/>
        <end position="650"/>
    </location>
</feature>
<evidence type="ECO:0000313" key="8">
    <source>
        <dbReference type="Ensembl" id="ENSMMOP00000001697.1"/>
    </source>
</evidence>
<dbReference type="InterPro" id="IPR038718">
    <property type="entry name" value="SNF2-like_sf"/>
</dbReference>
<dbReference type="InterPro" id="IPR027417">
    <property type="entry name" value="P-loop_NTPase"/>
</dbReference>
<sequence length="1156" mass="130369">MTLCYLLGRWCEGDRCLAPDRRDGTLRQATIRRLTTSHDSETMAWVVLTDHSRDQEEEEAVPVSKLIGSSSNCFTEEKPLFPHSVTDPRLCVPLELNHIDGDRVPYTINRYLRDYQREGVRFIYNNYVHSKGCILGDDMGLGKTVQVIAFLAAVLHKTGTWEDIQKNRPQFLQSQTPSEQNKPNRVFLIVAPLSVLYNWKDELDIWGHFQCVVVHGLKREEELARIKKGRVEIAVTTYETLQPYTHQQQVYWSAVVVDEAHKIKNPNSQITQAMKDLKCEVREIGLTGTILQNNLEELWCVMDWAIPGCLGSLGHFKNRYSDPIEQAQRHSATKRVLATGRKSVKALVRKISHWFLRRTKALIKEQMPKKDDRVVFCSLTEFQQSVYQTVLDTEDVTLLLRSSEKCDCQSGRTRRGCCYNTNSEGVKVKELYFIYLAILRKAANHVALLQSTAGTSKKQEKYVGAICAKVFQRFPDFVQRHKNESFEALSDPVYSGKMKVLQKLLKYYLQKGDKVLLFSLSTKLLDVLEKYCMAEGLDYSRLDGTTKAKDRVQIVKEFNISSHNNLCLVSTMAGGLGLNFVGANVVVLFDPTWNPANDLQAIDRAYRIGQCKDVTVLRLISLGTVEEIIYLRQVYKQQLQCTVVGEESARRYFEAVQGHGDYKGELFGIKNLFRLQTQGTSLTRKILEESGDRNDGPAPDDKPVKETRDASHVPKRVLDFSSGSEEDENDQGISRRTSKPSAADGIRGGNVASGPGRMSLLQHGFSKLFERVKGTPEFRDGDSSSWAEESEEDAKDQKREGTSSSICNTGKLGTETSDNSSSSDREDCENGEKGRQQGASVVKQSNVRKRHGLKGWTDKKSTEDEVSDEHSLPDKNKPTKLNWTPSKVHHFEVYSDESEDLDVEIIKRPKRNALESHSIGGDKEETRERVDHNRKRQSASIGDKARSKYSEDIEAFTSSEDEYIPRKKGRSTGCLFASPQTEGSGFELSQHGQSATSLKRRVRMSKVVSFTRLKGDTPPTAKGKDVSIDSGVQEVMFTHSNQRVVGGSKAEELISLAAVRDVFERKMYSQLPANHVLGNTEVGTILQTDSQPRSSTVRLEKPSVDHPVTFTNKSVHHTRHTTFIIGETPQAIPLWLNVLHLIKIIFQRGLVPTVHV</sequence>
<accession>A0A3Q3VSX1</accession>
<dbReference type="PANTHER" id="PTHR45629">
    <property type="entry name" value="SNF2/RAD54 FAMILY MEMBER"/>
    <property type="match status" value="1"/>
</dbReference>
<dbReference type="PANTHER" id="PTHR45629:SF7">
    <property type="entry name" value="DNA EXCISION REPAIR PROTEIN ERCC-6-RELATED"/>
    <property type="match status" value="1"/>
</dbReference>